<dbReference type="Pfam" id="PF13517">
    <property type="entry name" value="FG-GAP_3"/>
    <property type="match status" value="1"/>
</dbReference>
<sequence>MVDCRIAGLLALVAGASACFVPNPLFLAGDSDDATSGASLDPATTGDHGTSTSPPASSGPIDTGGSPGTTDDGPVCGNGEQELGEQCDDGNQIAGDDCEANCRRLFRPWDKPVDGSEGATAFAVGDLDGDGDDDLALGFGTCSMGPACVRVWHNQGDAEFVEGTPLPIAEAPARLFVADWDHDQIPDLLAAHAGGFVSLALLGSLEPPLEIPQLGDLAAAIVAPIDGDDLPDLVIPDEANQRIYYLLANGFGFTQPNTVNPGYPPRHVAAADVDADDEVDLLYSINLGPTTGFSVKLGFEGADLGPFTSNASHAGAIALGEFGAPPWPNVVYSDPIGNTLQVFDNKGGGQFEKSSDTIDAEPGMLRLLGARINTDDVDNIVALAPAALQIFTYSDGKIVSGPSRNFAGTGIDVQVGQLGGDGRVDLAVLTTAGVYTLINQAGE</sequence>
<dbReference type="NCBIfam" id="TIGR02232">
    <property type="entry name" value="myxo_disulf_rpt"/>
    <property type="match status" value="1"/>
</dbReference>
<feature type="compositionally biased region" description="Low complexity" evidence="4">
    <location>
        <begin position="49"/>
        <end position="74"/>
    </location>
</feature>
<evidence type="ECO:0000256" key="1">
    <source>
        <dbReference type="ARBA" id="ARBA00022729"/>
    </source>
</evidence>
<keyword evidence="1 5" id="KW-0732">Signal</keyword>
<evidence type="ECO:0000256" key="4">
    <source>
        <dbReference type="SAM" id="MobiDB-lite"/>
    </source>
</evidence>
<protein>
    <submittedName>
        <fullName evidence="6">Myxococcus cysteine-rich repeat-containing protein</fullName>
    </submittedName>
</protein>
<dbReference type="EMBL" id="FOMX01000014">
    <property type="protein sequence ID" value="SFE48716.1"/>
    <property type="molecule type" value="Genomic_DNA"/>
</dbReference>
<dbReference type="InterPro" id="IPR028994">
    <property type="entry name" value="Integrin_alpha_N"/>
</dbReference>
<organism evidence="6 7">
    <name type="scientific">Nannocystis exedens</name>
    <dbReference type="NCBI Taxonomy" id="54"/>
    <lineage>
        <taxon>Bacteria</taxon>
        <taxon>Pseudomonadati</taxon>
        <taxon>Myxococcota</taxon>
        <taxon>Polyangia</taxon>
        <taxon>Nannocystales</taxon>
        <taxon>Nannocystaceae</taxon>
        <taxon>Nannocystis</taxon>
    </lineage>
</organism>
<reference evidence="7" key="1">
    <citation type="submission" date="2016-10" db="EMBL/GenBank/DDBJ databases">
        <authorList>
            <person name="Varghese N."/>
            <person name="Submissions S."/>
        </authorList>
    </citation>
    <scope>NUCLEOTIDE SEQUENCE [LARGE SCALE GENOMIC DNA]</scope>
    <source>
        <strain evidence="7">ATCC 25963</strain>
    </source>
</reference>
<dbReference type="InterPro" id="IPR011936">
    <property type="entry name" value="Myxo_disulph_rpt"/>
</dbReference>
<evidence type="ECO:0000313" key="7">
    <source>
        <dbReference type="Proteomes" id="UP000199400"/>
    </source>
</evidence>
<keyword evidence="3" id="KW-1015">Disulfide bond</keyword>
<dbReference type="PROSITE" id="PS51257">
    <property type="entry name" value="PROKAR_LIPOPROTEIN"/>
    <property type="match status" value="1"/>
</dbReference>
<name>A0A1I2AY17_9BACT</name>
<evidence type="ECO:0000256" key="5">
    <source>
        <dbReference type="SAM" id="SignalP"/>
    </source>
</evidence>
<dbReference type="STRING" id="54.SAMN02745121_04443"/>
<keyword evidence="7" id="KW-1185">Reference proteome</keyword>
<evidence type="ECO:0000256" key="2">
    <source>
        <dbReference type="ARBA" id="ARBA00022737"/>
    </source>
</evidence>
<feature type="region of interest" description="Disordered" evidence="4">
    <location>
        <begin position="35"/>
        <end position="90"/>
    </location>
</feature>
<proteinExistence type="predicted"/>
<dbReference type="PANTHER" id="PTHR44103:SF1">
    <property type="entry name" value="PROPROTEIN CONVERTASE P"/>
    <property type="match status" value="1"/>
</dbReference>
<dbReference type="SUPFAM" id="SSF69318">
    <property type="entry name" value="Integrin alpha N-terminal domain"/>
    <property type="match status" value="2"/>
</dbReference>
<accession>A0A1I2AY17</accession>
<dbReference type="InterPro" id="IPR013517">
    <property type="entry name" value="FG-GAP"/>
</dbReference>
<dbReference type="PANTHER" id="PTHR44103">
    <property type="entry name" value="PROPROTEIN CONVERTASE P"/>
    <property type="match status" value="1"/>
</dbReference>
<dbReference type="Proteomes" id="UP000199400">
    <property type="component" value="Unassembled WGS sequence"/>
</dbReference>
<gene>
    <name evidence="6" type="ORF">SAMN02745121_04443</name>
</gene>
<evidence type="ECO:0000313" key="6">
    <source>
        <dbReference type="EMBL" id="SFE48716.1"/>
    </source>
</evidence>
<feature type="chain" id="PRO_5011790155" evidence="5">
    <location>
        <begin position="28"/>
        <end position="443"/>
    </location>
</feature>
<dbReference type="RefSeq" id="WP_096332095.1">
    <property type="nucleotide sequence ID" value="NZ_FOMX01000014.1"/>
</dbReference>
<keyword evidence="2" id="KW-0677">Repeat</keyword>
<feature type="signal peptide" evidence="5">
    <location>
        <begin position="1"/>
        <end position="27"/>
    </location>
</feature>
<evidence type="ECO:0000256" key="3">
    <source>
        <dbReference type="ARBA" id="ARBA00023157"/>
    </source>
</evidence>
<dbReference type="AlphaFoldDB" id="A0A1I2AY17"/>